<keyword evidence="1" id="KW-0479">Metal-binding</keyword>
<feature type="domain" description="C2H2-type" evidence="3">
    <location>
        <begin position="509"/>
        <end position="537"/>
    </location>
</feature>
<dbReference type="PROSITE" id="PS00028">
    <property type="entry name" value="ZINC_FINGER_C2H2_1"/>
    <property type="match status" value="1"/>
</dbReference>
<accession>A0A8K0RX01</accession>
<evidence type="ECO:0000256" key="1">
    <source>
        <dbReference type="PROSITE-ProRule" id="PRU00042"/>
    </source>
</evidence>
<evidence type="ECO:0000259" key="3">
    <source>
        <dbReference type="PROSITE" id="PS50157"/>
    </source>
</evidence>
<keyword evidence="1" id="KW-0862">Zinc</keyword>
<evidence type="ECO:0000256" key="2">
    <source>
        <dbReference type="SAM" id="MobiDB-lite"/>
    </source>
</evidence>
<organism evidence="4 5">
    <name type="scientific">Fusarium tricinctum</name>
    <dbReference type="NCBI Taxonomy" id="61284"/>
    <lineage>
        <taxon>Eukaryota</taxon>
        <taxon>Fungi</taxon>
        <taxon>Dikarya</taxon>
        <taxon>Ascomycota</taxon>
        <taxon>Pezizomycotina</taxon>
        <taxon>Sordariomycetes</taxon>
        <taxon>Hypocreomycetidae</taxon>
        <taxon>Hypocreales</taxon>
        <taxon>Nectriaceae</taxon>
        <taxon>Fusarium</taxon>
        <taxon>Fusarium tricinctum species complex</taxon>
    </lineage>
</organism>
<evidence type="ECO:0000313" key="5">
    <source>
        <dbReference type="Proteomes" id="UP000813427"/>
    </source>
</evidence>
<reference evidence="4" key="1">
    <citation type="journal article" date="2021" name="Nat. Commun.">
        <title>Genetic determinants of endophytism in the Arabidopsis root mycobiome.</title>
        <authorList>
            <person name="Mesny F."/>
            <person name="Miyauchi S."/>
            <person name="Thiergart T."/>
            <person name="Pickel B."/>
            <person name="Atanasova L."/>
            <person name="Karlsson M."/>
            <person name="Huettel B."/>
            <person name="Barry K.W."/>
            <person name="Haridas S."/>
            <person name="Chen C."/>
            <person name="Bauer D."/>
            <person name="Andreopoulos W."/>
            <person name="Pangilinan J."/>
            <person name="LaButti K."/>
            <person name="Riley R."/>
            <person name="Lipzen A."/>
            <person name="Clum A."/>
            <person name="Drula E."/>
            <person name="Henrissat B."/>
            <person name="Kohler A."/>
            <person name="Grigoriev I.V."/>
            <person name="Martin F.M."/>
            <person name="Hacquard S."/>
        </authorList>
    </citation>
    <scope>NUCLEOTIDE SEQUENCE</scope>
    <source>
        <strain evidence="4">MPI-SDFR-AT-0068</strain>
    </source>
</reference>
<feature type="region of interest" description="Disordered" evidence="2">
    <location>
        <begin position="580"/>
        <end position="631"/>
    </location>
</feature>
<gene>
    <name evidence="4" type="ORF">BKA59DRAFT_169473</name>
</gene>
<name>A0A8K0RX01_9HYPO</name>
<dbReference type="GO" id="GO:0008270">
    <property type="term" value="F:zinc ion binding"/>
    <property type="evidence" value="ECO:0007669"/>
    <property type="project" value="UniProtKB-KW"/>
</dbReference>
<evidence type="ECO:0000313" key="4">
    <source>
        <dbReference type="EMBL" id="KAH7245117.1"/>
    </source>
</evidence>
<sequence>MSDISDTHAALLWDMQCLDIPTKRLSDIPSGTFGRSYLSEHSMEVNPTFFQEPVKRRLPPPTWRIDSRTAFEERSHDCQTPQAGFKVSRQKATSGHQLLASEISLQPRTDDQRALDWPDYEMAQQPEIGPTGRDELMAELEVIYAGLAKVESNLATEAHIISPCTEPLVEDFEFLRWSEQGGIEPSALKDDLSQSGISESLHTQRSRQDFSGNNQSHNLQFRSFARKISLHCRTWRRISDRLLPLLRREQHLESSQQWVEVMRLSSSLIHLLNENESTLANADTALVGALAQVEAILNRLKLRFRYRYDELKQKDGLAEAIFEFPNNLRHLCTTMPWTIAPALLILWGVCWMFLGSPSPPLQMPIAAGPVTSPSPVLHDFPGGYPSTDTSDYLPFLNIPYQNDDGSQDNVQNFVHDDLDLSSSFFDPLRMTQDTPQDPDFLQVGHLLQTSNFNLEMLGQDSGGTIWLPETTASDTQPQSHQALDRQSATNISGHESETLCGSRQRKPRFVCQDCQQPFATSFTLNRHRAEAHAEVASTVGSLFPCPSPHCKKSKERSPFKRLYNLKRHLETCKLYEEIARPQGGTTSPLMGPTLTPPSPDRLPRPEASPETGLRSNKTKKRTRSEDERDTLGNTCLMDDVMRRYKKMAQAVKEKEVDYLRKKREYLQSLDDLKLFEKIIQQSKNPQLDS</sequence>
<dbReference type="EMBL" id="JAGPXF010000004">
    <property type="protein sequence ID" value="KAH7245117.1"/>
    <property type="molecule type" value="Genomic_DNA"/>
</dbReference>
<keyword evidence="1" id="KW-0863">Zinc-finger</keyword>
<keyword evidence="5" id="KW-1185">Reference proteome</keyword>
<dbReference type="OrthoDB" id="5305647at2759"/>
<comment type="caution">
    <text evidence="4">The sequence shown here is derived from an EMBL/GenBank/DDBJ whole genome shotgun (WGS) entry which is preliminary data.</text>
</comment>
<dbReference type="AlphaFoldDB" id="A0A8K0RX01"/>
<dbReference type="Proteomes" id="UP000813427">
    <property type="component" value="Unassembled WGS sequence"/>
</dbReference>
<dbReference type="Gene3D" id="3.30.160.60">
    <property type="entry name" value="Classic Zinc Finger"/>
    <property type="match status" value="1"/>
</dbReference>
<dbReference type="PROSITE" id="PS50157">
    <property type="entry name" value="ZINC_FINGER_C2H2_2"/>
    <property type="match status" value="1"/>
</dbReference>
<protein>
    <recommendedName>
        <fullName evidence="3">C2H2-type domain-containing protein</fullName>
    </recommendedName>
</protein>
<dbReference type="InterPro" id="IPR013087">
    <property type="entry name" value="Znf_C2H2_type"/>
</dbReference>
<proteinExistence type="predicted"/>